<dbReference type="Pfam" id="PF00128">
    <property type="entry name" value="Alpha-amylase"/>
    <property type="match status" value="1"/>
</dbReference>
<dbReference type="Gene3D" id="3.20.20.80">
    <property type="entry name" value="Glycosidases"/>
    <property type="match status" value="1"/>
</dbReference>
<dbReference type="Gene3D" id="2.60.40.1180">
    <property type="entry name" value="Golgi alpha-mannosidase II"/>
    <property type="match status" value="1"/>
</dbReference>
<comment type="similarity">
    <text evidence="1">Belongs to the glycosyl hydrolase 13 family.</text>
</comment>
<dbReference type="NCBIfam" id="TIGR02100">
    <property type="entry name" value="glgX_debranch"/>
    <property type="match status" value="1"/>
</dbReference>
<dbReference type="SUPFAM" id="SSF81296">
    <property type="entry name" value="E set domains"/>
    <property type="match status" value="1"/>
</dbReference>
<protein>
    <submittedName>
        <fullName evidence="5">Glycogen operon protein</fullName>
    </submittedName>
</protein>
<dbReference type="GO" id="GO:0005980">
    <property type="term" value="P:glycogen catabolic process"/>
    <property type="evidence" value="ECO:0007669"/>
    <property type="project" value="InterPro"/>
</dbReference>
<keyword evidence="2" id="KW-0378">Hydrolase</keyword>
<keyword evidence="6" id="KW-1185">Reference proteome</keyword>
<dbReference type="RefSeq" id="WP_009836708.1">
    <property type="nucleotide sequence ID" value="NZ_AAOH01000001.1"/>
</dbReference>
<dbReference type="PANTHER" id="PTHR43002">
    <property type="entry name" value="GLYCOGEN DEBRANCHING ENZYME"/>
    <property type="match status" value="1"/>
</dbReference>
<dbReference type="SMART" id="SM00642">
    <property type="entry name" value="Aamy"/>
    <property type="match status" value="1"/>
</dbReference>
<dbReference type="Pfam" id="PF02922">
    <property type="entry name" value="CBM_48"/>
    <property type="match status" value="1"/>
</dbReference>
<gene>
    <name evidence="5" type="ORF">PTD2_02536</name>
</gene>
<feature type="domain" description="Glycosyl hydrolase family 13 catalytic" evidence="4">
    <location>
        <begin position="177"/>
        <end position="571"/>
    </location>
</feature>
<dbReference type="InterPro" id="IPR006047">
    <property type="entry name" value="GH13_cat_dom"/>
</dbReference>
<sequence length="699" mass="79101">MSVTLEFLAGKPYPLGATLQNEGVNFAVFSAHATKIELCLFDASGHSEIARLAMLKGEEHVWHGFIKGAKAGMLYGFRAHGPYMPELGQRFNANKLLIDPYSKALHGEFRWSNLHSVELSEPLLNANFINNSDSASDTPKSKVVSLAKYTGQKPHIPWSKTVIYECHVKGATARHPGITPQKQGTFLGLSEPAFITHLKSLGVTTIELLPCHHFISERFLTDKGLKNYWGYNTLSFFAPHSDYLVNDNIAEFQTMVSRFHQAGIEVILDVVYNHTAEGNHLGPTLSWRGLDNLTYYRLDTANPRHYINDTGCGNTININHPRVLQLILDSLRYWVEVMGVDGFRFDLAPILGRQYSGFKSRHAFFQSINQDPILSQVKLIAEPWDIGPGGYQLGGFPIAWREWNDKYRDTMRRFWRGDLGLLPEFAQRLHGSNDLFEHNGRGPLASINFITAHDGFTLADLVMYQDKHNLQNGENNQDGHSENLSANYGVEGPSEDVQINALRLRQQKNFLLTLILSQGVPMFAAGSELGHTQQGNNNAYCQDNEINWLNFKESTVCNELSPFIRKLIELRDRFFVYKKLNYLHHNDVDFHLTWLSTSGIAMTAEDWTNHQNQQLGYFIEPRAHIKSQEVLLVLFNASDKTQFFTLPTRQNIKQWQLCLTTLAVNESHTHYSSSDIIAVAAKSCWILSAVIQETPHGTL</sequence>
<dbReference type="eggNOG" id="COG1523">
    <property type="taxonomic scope" value="Bacteria"/>
</dbReference>
<dbReference type="InterPro" id="IPR014756">
    <property type="entry name" value="Ig_E-set"/>
</dbReference>
<dbReference type="SUPFAM" id="SSF51445">
    <property type="entry name" value="(Trans)glycosidases"/>
    <property type="match status" value="1"/>
</dbReference>
<evidence type="ECO:0000259" key="4">
    <source>
        <dbReference type="SMART" id="SM00642"/>
    </source>
</evidence>
<dbReference type="STRING" id="87626.PTD2_02536"/>
<organism evidence="5 6">
    <name type="scientific">Pseudoalteromonas tunicata D2</name>
    <dbReference type="NCBI Taxonomy" id="87626"/>
    <lineage>
        <taxon>Bacteria</taxon>
        <taxon>Pseudomonadati</taxon>
        <taxon>Pseudomonadota</taxon>
        <taxon>Gammaproteobacteria</taxon>
        <taxon>Alteromonadales</taxon>
        <taxon>Pseudoalteromonadaceae</taxon>
        <taxon>Pseudoalteromonas</taxon>
    </lineage>
</organism>
<evidence type="ECO:0000256" key="2">
    <source>
        <dbReference type="ARBA" id="ARBA00022801"/>
    </source>
</evidence>
<dbReference type="CDD" id="cd02856">
    <property type="entry name" value="E_set_GDE_Isoamylase_N"/>
    <property type="match status" value="1"/>
</dbReference>
<keyword evidence="3" id="KW-0326">Glycosidase</keyword>
<dbReference type="GO" id="GO:0004135">
    <property type="term" value="F:amylo-alpha-1,6-glucosidase activity"/>
    <property type="evidence" value="ECO:0007669"/>
    <property type="project" value="InterPro"/>
</dbReference>
<evidence type="ECO:0000313" key="6">
    <source>
        <dbReference type="Proteomes" id="UP000006201"/>
    </source>
</evidence>
<comment type="caution">
    <text evidence="5">The sequence shown here is derived from an EMBL/GenBank/DDBJ whole genome shotgun (WGS) entry which is preliminary data.</text>
</comment>
<proteinExistence type="inferred from homology"/>
<evidence type="ECO:0000256" key="1">
    <source>
        <dbReference type="ARBA" id="ARBA00008061"/>
    </source>
</evidence>
<dbReference type="EMBL" id="AAOH01000001">
    <property type="protein sequence ID" value="EAR30410.1"/>
    <property type="molecule type" value="Genomic_DNA"/>
</dbReference>
<dbReference type="InterPro" id="IPR004193">
    <property type="entry name" value="Glyco_hydro_13_N"/>
</dbReference>
<dbReference type="AlphaFoldDB" id="A4C4C8"/>
<dbReference type="CDD" id="cd11326">
    <property type="entry name" value="AmyAc_Glg_debranch"/>
    <property type="match status" value="1"/>
</dbReference>
<dbReference type="SUPFAM" id="SSF51011">
    <property type="entry name" value="Glycosyl hydrolase domain"/>
    <property type="match status" value="1"/>
</dbReference>
<dbReference type="OrthoDB" id="3236218at2"/>
<evidence type="ECO:0000256" key="3">
    <source>
        <dbReference type="ARBA" id="ARBA00023295"/>
    </source>
</evidence>
<name>A4C4C8_9GAMM</name>
<accession>A4C4C8</accession>
<dbReference type="InterPro" id="IPR013783">
    <property type="entry name" value="Ig-like_fold"/>
</dbReference>
<dbReference type="InterPro" id="IPR011837">
    <property type="entry name" value="Glycogen_debranch_GlgX"/>
</dbReference>
<dbReference type="InterPro" id="IPR017853">
    <property type="entry name" value="GH"/>
</dbReference>
<dbReference type="HOGENOM" id="CLU_011725_1_1_6"/>
<dbReference type="InterPro" id="IPR044505">
    <property type="entry name" value="GlgX_Isoamylase_N_E_set"/>
</dbReference>
<dbReference type="InterPro" id="IPR013780">
    <property type="entry name" value="Glyco_hydro_b"/>
</dbReference>
<dbReference type="Proteomes" id="UP000006201">
    <property type="component" value="Unassembled WGS sequence"/>
</dbReference>
<dbReference type="Gene3D" id="2.60.40.10">
    <property type="entry name" value="Immunoglobulins"/>
    <property type="match status" value="1"/>
</dbReference>
<reference evidence="5 6" key="1">
    <citation type="submission" date="2006-02" db="EMBL/GenBank/DDBJ databases">
        <authorList>
            <person name="Moran M.A."/>
            <person name="Kjelleberg S."/>
            <person name="Egan S."/>
            <person name="Saunders N."/>
            <person name="Thomas T."/>
            <person name="Ferriera S."/>
            <person name="Johnson J."/>
            <person name="Kravitz S."/>
            <person name="Halpern A."/>
            <person name="Remington K."/>
            <person name="Beeson K."/>
            <person name="Tran B."/>
            <person name="Rogers Y.-H."/>
            <person name="Friedman R."/>
            <person name="Venter J.C."/>
        </authorList>
    </citation>
    <scope>NUCLEOTIDE SEQUENCE [LARGE SCALE GENOMIC DNA]</scope>
    <source>
        <strain evidence="5 6">D2</strain>
    </source>
</reference>
<evidence type="ECO:0000313" key="5">
    <source>
        <dbReference type="EMBL" id="EAR30410.1"/>
    </source>
</evidence>